<evidence type="ECO:0000256" key="2">
    <source>
        <dbReference type="SAM" id="MobiDB-lite"/>
    </source>
</evidence>
<dbReference type="SUPFAM" id="SSF51045">
    <property type="entry name" value="WW domain"/>
    <property type="match status" value="1"/>
</dbReference>
<dbReference type="InterPro" id="IPR001202">
    <property type="entry name" value="WW_dom"/>
</dbReference>
<dbReference type="GO" id="GO:0034551">
    <property type="term" value="P:mitochondrial respiratory chain complex III assembly"/>
    <property type="evidence" value="ECO:0000318"/>
    <property type="project" value="GO_Central"/>
</dbReference>
<dbReference type="AlphaFoldDB" id="B8BR86"/>
<dbReference type="Gene3D" id="2.20.70.10">
    <property type="match status" value="1"/>
</dbReference>
<dbReference type="OMA" id="VMQELMF"/>
<reference evidence="4 5" key="1">
    <citation type="journal article" date="2004" name="Science">
        <title>The genome of the diatom Thalassiosira pseudonana: ecology, evolution, and metabolism.</title>
        <authorList>
            <person name="Armbrust E.V."/>
            <person name="Berges J.A."/>
            <person name="Bowler C."/>
            <person name="Green B.R."/>
            <person name="Martinez D."/>
            <person name="Putnam N.H."/>
            <person name="Zhou S."/>
            <person name="Allen A.E."/>
            <person name="Apt K.E."/>
            <person name="Bechner M."/>
            <person name="Brzezinski M.A."/>
            <person name="Chaal B.K."/>
            <person name="Chiovitti A."/>
            <person name="Davis A.K."/>
            <person name="Demarest M.S."/>
            <person name="Detter J.C."/>
            <person name="Glavina T."/>
            <person name="Goodstein D."/>
            <person name="Hadi M.Z."/>
            <person name="Hellsten U."/>
            <person name="Hildebrand M."/>
            <person name="Jenkins B.D."/>
            <person name="Jurka J."/>
            <person name="Kapitonov V.V."/>
            <person name="Kroger N."/>
            <person name="Lau W.W."/>
            <person name="Lane T.W."/>
            <person name="Larimer F.W."/>
            <person name="Lippmeier J.C."/>
            <person name="Lucas S."/>
            <person name="Medina M."/>
            <person name="Montsant A."/>
            <person name="Obornik M."/>
            <person name="Parker M.S."/>
            <person name="Palenik B."/>
            <person name="Pazour G.J."/>
            <person name="Richardson P.M."/>
            <person name="Rynearson T.A."/>
            <person name="Saito M.A."/>
            <person name="Schwartz D.C."/>
            <person name="Thamatrakoln K."/>
            <person name="Valentin K."/>
            <person name="Vardi A."/>
            <person name="Wilkerson F.P."/>
            <person name="Rokhsar D.S."/>
        </authorList>
    </citation>
    <scope>NUCLEOTIDE SEQUENCE [LARGE SCALE GENOMIC DNA]</scope>
    <source>
        <strain evidence="4 5">CCMP1335</strain>
    </source>
</reference>
<dbReference type="Pfam" id="PF00397">
    <property type="entry name" value="WW"/>
    <property type="match status" value="1"/>
</dbReference>
<evidence type="ECO:0000313" key="4">
    <source>
        <dbReference type="EMBL" id="EED95921.1"/>
    </source>
</evidence>
<dbReference type="PROSITE" id="PS50020">
    <property type="entry name" value="WW_DOMAIN_2"/>
    <property type="match status" value="1"/>
</dbReference>
<gene>
    <name evidence="4" type="ORF">THAPSDRAFT_20877</name>
</gene>
<dbReference type="CDD" id="cd00201">
    <property type="entry name" value="WW"/>
    <property type="match status" value="1"/>
</dbReference>
<dbReference type="eggNOG" id="ENOG502SAFG">
    <property type="taxonomic scope" value="Eukaryota"/>
</dbReference>
<keyword evidence="5" id="KW-1185">Reference proteome</keyword>
<dbReference type="Pfam" id="PF03981">
    <property type="entry name" value="Ubiq_cyt_C_chap"/>
    <property type="match status" value="1"/>
</dbReference>
<dbReference type="KEGG" id="tps:THAPSDRAFT_20877"/>
<dbReference type="InterPro" id="IPR007129">
    <property type="entry name" value="Ubiqinol_cyt_c_chaperone_CPB3"/>
</dbReference>
<dbReference type="InterPro" id="IPR021150">
    <property type="entry name" value="Ubiq_cyt_c_chap"/>
</dbReference>
<dbReference type="InterPro" id="IPR036020">
    <property type="entry name" value="WW_dom_sf"/>
</dbReference>
<dbReference type="RefSeq" id="XP_002286280.1">
    <property type="nucleotide sequence ID" value="XM_002286244.1"/>
</dbReference>
<dbReference type="GO" id="GO:0005739">
    <property type="term" value="C:mitochondrion"/>
    <property type="evidence" value="ECO:0000318"/>
    <property type="project" value="GO_Central"/>
</dbReference>
<evidence type="ECO:0000313" key="5">
    <source>
        <dbReference type="Proteomes" id="UP000001449"/>
    </source>
</evidence>
<dbReference type="PANTHER" id="PTHR12184">
    <property type="entry name" value="UBIQUINOL-CYTOCHROME C REDUCTASE COMPLEX ASSEMBLY FACTOR 1 FAMILY MEMBER"/>
    <property type="match status" value="1"/>
</dbReference>
<dbReference type="PANTHER" id="PTHR12184:SF1">
    <property type="entry name" value="UBIQUINOL-CYTOCHROME-C REDUCTASE COMPLEX ASSEMBLY FACTOR 1"/>
    <property type="match status" value="1"/>
</dbReference>
<accession>B8BR86</accession>
<dbReference type="HOGENOM" id="CLU_732587_0_0_1"/>
<feature type="region of interest" description="Disordered" evidence="2">
    <location>
        <begin position="95"/>
        <end position="123"/>
    </location>
</feature>
<evidence type="ECO:0000259" key="3">
    <source>
        <dbReference type="PROSITE" id="PS50020"/>
    </source>
</evidence>
<evidence type="ECO:0000256" key="1">
    <source>
        <dbReference type="ARBA" id="ARBA00006407"/>
    </source>
</evidence>
<reference evidence="4 5" key="2">
    <citation type="journal article" date="2008" name="Nature">
        <title>The Phaeodactylum genome reveals the evolutionary history of diatom genomes.</title>
        <authorList>
            <person name="Bowler C."/>
            <person name="Allen A.E."/>
            <person name="Badger J.H."/>
            <person name="Grimwood J."/>
            <person name="Jabbari K."/>
            <person name="Kuo A."/>
            <person name="Maheswari U."/>
            <person name="Martens C."/>
            <person name="Maumus F."/>
            <person name="Otillar R.P."/>
            <person name="Rayko E."/>
            <person name="Salamov A."/>
            <person name="Vandepoele K."/>
            <person name="Beszteri B."/>
            <person name="Gruber A."/>
            <person name="Heijde M."/>
            <person name="Katinka M."/>
            <person name="Mock T."/>
            <person name="Valentin K."/>
            <person name="Verret F."/>
            <person name="Berges J.A."/>
            <person name="Brownlee C."/>
            <person name="Cadoret J.P."/>
            <person name="Chiovitti A."/>
            <person name="Choi C.J."/>
            <person name="Coesel S."/>
            <person name="De Martino A."/>
            <person name="Detter J.C."/>
            <person name="Durkin C."/>
            <person name="Falciatore A."/>
            <person name="Fournet J."/>
            <person name="Haruta M."/>
            <person name="Huysman M.J."/>
            <person name="Jenkins B.D."/>
            <person name="Jiroutova K."/>
            <person name="Jorgensen R.E."/>
            <person name="Joubert Y."/>
            <person name="Kaplan A."/>
            <person name="Kroger N."/>
            <person name="Kroth P.G."/>
            <person name="La Roche J."/>
            <person name="Lindquist E."/>
            <person name="Lommer M."/>
            <person name="Martin-Jezequel V."/>
            <person name="Lopez P.J."/>
            <person name="Lucas S."/>
            <person name="Mangogna M."/>
            <person name="McGinnis K."/>
            <person name="Medlin L.K."/>
            <person name="Montsant A."/>
            <person name="Oudot-Le Secq M.P."/>
            <person name="Napoli C."/>
            <person name="Obornik M."/>
            <person name="Parker M.S."/>
            <person name="Petit J.L."/>
            <person name="Porcel B.M."/>
            <person name="Poulsen N."/>
            <person name="Robison M."/>
            <person name="Rychlewski L."/>
            <person name="Rynearson T.A."/>
            <person name="Schmutz J."/>
            <person name="Shapiro H."/>
            <person name="Siaut M."/>
            <person name="Stanley M."/>
            <person name="Sussman M.R."/>
            <person name="Taylor A.R."/>
            <person name="Vardi A."/>
            <person name="von Dassow P."/>
            <person name="Vyverman W."/>
            <person name="Willis A."/>
            <person name="Wyrwicz L.S."/>
            <person name="Rokhsar D.S."/>
            <person name="Weissenbach J."/>
            <person name="Armbrust E.V."/>
            <person name="Green B.R."/>
            <person name="Van de Peer Y."/>
            <person name="Grigoriev I.V."/>
        </authorList>
    </citation>
    <scope>NUCLEOTIDE SEQUENCE [LARGE SCALE GENOMIC DNA]</scope>
    <source>
        <strain evidence="4 5">CCMP1335</strain>
    </source>
</reference>
<dbReference type="PaxDb" id="35128-Thaps20877"/>
<feature type="compositionally biased region" description="Low complexity" evidence="2">
    <location>
        <begin position="95"/>
        <end position="107"/>
    </location>
</feature>
<proteinExistence type="inferred from homology"/>
<dbReference type="Proteomes" id="UP000001449">
    <property type="component" value="Chromosome 1"/>
</dbReference>
<dbReference type="InParanoid" id="B8BR86"/>
<name>B8BR86_THAPS</name>
<protein>
    <recommendedName>
        <fullName evidence="3">WW domain-containing protein</fullName>
    </recommendedName>
</protein>
<comment type="similarity">
    <text evidence="1">Belongs to the CBP3 family.</text>
</comment>
<feature type="compositionally biased region" description="Polar residues" evidence="2">
    <location>
        <begin position="108"/>
        <end position="123"/>
    </location>
</feature>
<dbReference type="PROSITE" id="PS01159">
    <property type="entry name" value="WW_DOMAIN_1"/>
    <property type="match status" value="1"/>
</dbReference>
<sequence length="378" mass="43317">MMHRFLQPALRQAASSHLPQKNTSRAPIIVGQVCTTVKSRATLNYANCNTPFVGSLSHHRAISTTATPSVLSASLQLSPNPNNLDNAFTSKIQSYSSMSSSEQPQQSPIKTNTGIETSSGRGGSNKSIFAKLWDRYSFQGQQKRIILGERLFRSAQVRANDARWYREGRIPYEFRPRHAILTMHVWFLHKRLLADRVDPHAALLLQEELFDILWNDTRSRIRAEGVNELTVNKHLKDAQQLTFLHCTHYDHAFQEYANDDKKRFEELAAAIWIHVLNRDEEAYDDQLKRLAAYVEYQYMNIVLGVPDTYFWEGRIPWGDVPEFRGMVDNDGKKLKEIGSAVVDGLEELPEPWMRTLTDAGAAYYWNTDTNETTWKKPS</sequence>
<dbReference type="EMBL" id="CM000638">
    <property type="protein sequence ID" value="EED95921.1"/>
    <property type="molecule type" value="Genomic_DNA"/>
</dbReference>
<organism evidence="4 5">
    <name type="scientific">Thalassiosira pseudonana</name>
    <name type="common">Marine diatom</name>
    <name type="synonym">Cyclotella nana</name>
    <dbReference type="NCBI Taxonomy" id="35128"/>
    <lineage>
        <taxon>Eukaryota</taxon>
        <taxon>Sar</taxon>
        <taxon>Stramenopiles</taxon>
        <taxon>Ochrophyta</taxon>
        <taxon>Bacillariophyta</taxon>
        <taxon>Coscinodiscophyceae</taxon>
        <taxon>Thalassiosirophycidae</taxon>
        <taxon>Thalassiosirales</taxon>
        <taxon>Thalassiosiraceae</taxon>
        <taxon>Thalassiosira</taxon>
    </lineage>
</organism>
<feature type="domain" description="WW" evidence="3">
    <location>
        <begin position="346"/>
        <end position="378"/>
    </location>
</feature>
<dbReference type="GeneID" id="7443112"/>